<dbReference type="RefSeq" id="WP_006275463.1">
    <property type="nucleotide sequence ID" value="NZ_GL883081.1"/>
</dbReference>
<dbReference type="PROSITE" id="PS00070">
    <property type="entry name" value="ALDEHYDE_DEHYDR_CYS"/>
    <property type="match status" value="1"/>
</dbReference>
<accession>F4QU41</accession>
<dbReference type="HOGENOM" id="CLU_005391_0_2_5"/>
<dbReference type="PROSITE" id="PS00687">
    <property type="entry name" value="ALDEHYDE_DEHYDR_GLU"/>
    <property type="match status" value="1"/>
</dbReference>
<dbReference type="EMBL" id="GL883081">
    <property type="protein sequence ID" value="EGF89341.1"/>
    <property type="molecule type" value="Genomic_DNA"/>
</dbReference>
<dbReference type="InterPro" id="IPR016160">
    <property type="entry name" value="Ald_DH_CS_CYS"/>
</dbReference>
<evidence type="ECO:0000256" key="1">
    <source>
        <dbReference type="ARBA" id="ARBA00009986"/>
    </source>
</evidence>
<dbReference type="Proteomes" id="UP000006512">
    <property type="component" value="Unassembled WGS sequence"/>
</dbReference>
<dbReference type="InterPro" id="IPR029510">
    <property type="entry name" value="Ald_DH_CS_GLU"/>
</dbReference>
<dbReference type="Gene3D" id="3.40.309.10">
    <property type="entry name" value="Aldehyde Dehydrogenase, Chain A, domain 2"/>
    <property type="match status" value="1"/>
</dbReference>
<name>F4QU41_9CAUL</name>
<sequence>MPVSAPQTSVDSLDGVLAAVATIAKPDKALIEGQEVASASGRTFDNRSSRDGTLINRIAACDGADVDRAVASARTAFEDGRWRKLAPKAKKKILHRLADLMAEHAENLALLESLDTGKPISDARNVDIPLAIQSTRYYAEAIDKIYGEVAPTPGDRLSYVVHEPLGVIGAIVPWNFPLHMAMWKVAPALAMGNSVVLKPAELSSMTALYTAQLALEAGVPPGVWNVVTGLGHEAGQALALHMDVDMITFTGSGPVGRTLMRASADSNLKRVSLELGGKSPQIVFADCDDLDTAAANAAWGVFYNQGQVCTAASRLLVEESIKDDFVAKVAAVAKSIRVGDPFDSKTQFGAMISSRQMHTALEYIERGQAEGGRLIMGGQQIHADSGGFYVEPSLIDGITPQNVLAQEEVFGPVLSVLSFKDEAEALKIANDTVFGLASGVWTANINRAMRAASALKAGLVWVNGWDACDITSPFGGVKQSGFGRDRSLHALYKYADLKAVSISFKA</sequence>
<evidence type="ECO:0000256" key="3">
    <source>
        <dbReference type="PROSITE-ProRule" id="PRU10007"/>
    </source>
</evidence>
<dbReference type="FunFam" id="3.40.309.10:FF:000012">
    <property type="entry name" value="Betaine aldehyde dehydrogenase"/>
    <property type="match status" value="1"/>
</dbReference>
<feature type="active site" evidence="3">
    <location>
        <position position="274"/>
    </location>
</feature>
<dbReference type="CDD" id="cd07112">
    <property type="entry name" value="ALDH_GABALDH-PuuC"/>
    <property type="match status" value="1"/>
</dbReference>
<gene>
    <name evidence="6" type="primary">puuC</name>
    <name evidence="6" type="ORF">ABI_46890</name>
</gene>
<keyword evidence="2 4" id="KW-0560">Oxidoreductase</keyword>
<evidence type="ECO:0000313" key="6">
    <source>
        <dbReference type="EMBL" id="EGF89341.1"/>
    </source>
</evidence>
<dbReference type="PANTHER" id="PTHR11699">
    <property type="entry name" value="ALDEHYDE DEHYDROGENASE-RELATED"/>
    <property type="match status" value="1"/>
</dbReference>
<dbReference type="EC" id="1.2.1.19" evidence="6"/>
<dbReference type="Gene3D" id="3.40.605.10">
    <property type="entry name" value="Aldehyde Dehydrogenase, Chain A, domain 1"/>
    <property type="match status" value="1"/>
</dbReference>
<dbReference type="OrthoDB" id="9772584at2"/>
<evidence type="ECO:0000256" key="2">
    <source>
        <dbReference type="ARBA" id="ARBA00023002"/>
    </source>
</evidence>
<comment type="similarity">
    <text evidence="1 4">Belongs to the aldehyde dehydrogenase family.</text>
</comment>
<reference evidence="7" key="1">
    <citation type="submission" date="2011-03" db="EMBL/GenBank/DDBJ databases">
        <title>Draft genome sequence of Brevundimonas diminuta.</title>
        <authorList>
            <person name="Brown P.J.B."/>
            <person name="Buechlein A."/>
            <person name="Hemmerich C."/>
            <person name="Brun Y.V."/>
        </authorList>
    </citation>
    <scope>NUCLEOTIDE SEQUENCE [LARGE SCALE GENOMIC DNA]</scope>
    <source>
        <strain evidence="7">C19</strain>
    </source>
</reference>
<dbReference type="InterPro" id="IPR016162">
    <property type="entry name" value="Ald_DH_N"/>
</dbReference>
<evidence type="ECO:0000256" key="4">
    <source>
        <dbReference type="RuleBase" id="RU003345"/>
    </source>
</evidence>
<dbReference type="GO" id="GO:0019145">
    <property type="term" value="F:aminobutyraldehyde dehydrogenase (NAD+) activity"/>
    <property type="evidence" value="ECO:0007669"/>
    <property type="project" value="UniProtKB-EC"/>
</dbReference>
<dbReference type="FunFam" id="3.40.605.10:FF:000001">
    <property type="entry name" value="Aldehyde dehydrogenase 1"/>
    <property type="match status" value="1"/>
</dbReference>
<dbReference type="SUPFAM" id="SSF53720">
    <property type="entry name" value="ALDH-like"/>
    <property type="match status" value="1"/>
</dbReference>
<dbReference type="AlphaFoldDB" id="F4QU41"/>
<feature type="domain" description="Aldehyde dehydrogenase" evidence="5">
    <location>
        <begin position="38"/>
        <end position="500"/>
    </location>
</feature>
<keyword evidence="7" id="KW-1185">Reference proteome</keyword>
<evidence type="ECO:0000313" key="7">
    <source>
        <dbReference type="Proteomes" id="UP000006512"/>
    </source>
</evidence>
<dbReference type="eggNOG" id="COG1012">
    <property type="taxonomic scope" value="Bacteria"/>
</dbReference>
<dbReference type="InterPro" id="IPR016161">
    <property type="entry name" value="Ald_DH/histidinol_DH"/>
</dbReference>
<dbReference type="Pfam" id="PF00171">
    <property type="entry name" value="Aldedh"/>
    <property type="match status" value="1"/>
</dbReference>
<dbReference type="InterPro" id="IPR015590">
    <property type="entry name" value="Aldehyde_DH_dom"/>
</dbReference>
<organism evidence="6 7">
    <name type="scientific">Asticcacaulis biprosthecium C19</name>
    <dbReference type="NCBI Taxonomy" id="715226"/>
    <lineage>
        <taxon>Bacteria</taxon>
        <taxon>Pseudomonadati</taxon>
        <taxon>Pseudomonadota</taxon>
        <taxon>Alphaproteobacteria</taxon>
        <taxon>Caulobacterales</taxon>
        <taxon>Caulobacteraceae</taxon>
        <taxon>Asticcacaulis</taxon>
    </lineage>
</organism>
<protein>
    <submittedName>
        <fullName evidence="6">Gamma-glutamyl-gamma-aminobutyraldehyde dehydrogenase</fullName>
        <ecNumber evidence="6">1.2.1.19</ecNumber>
    </submittedName>
</protein>
<dbReference type="InterPro" id="IPR016163">
    <property type="entry name" value="Ald_DH_C"/>
</dbReference>
<dbReference type="STRING" id="715226.ABI_46890"/>
<evidence type="ECO:0000259" key="5">
    <source>
        <dbReference type="Pfam" id="PF00171"/>
    </source>
</evidence>
<proteinExistence type="inferred from homology"/>